<evidence type="ECO:0000256" key="16">
    <source>
        <dbReference type="SAM" id="MobiDB-lite"/>
    </source>
</evidence>
<keyword evidence="7" id="KW-0336">GPI-anchor</keyword>
<evidence type="ECO:0000256" key="14">
    <source>
        <dbReference type="ARBA" id="ARBA00023288"/>
    </source>
</evidence>
<evidence type="ECO:0000256" key="5">
    <source>
        <dbReference type="ARBA" id="ARBA00022525"/>
    </source>
</evidence>
<keyword evidence="13" id="KW-0325">Glycoprotein</keyword>
<dbReference type="Proteomes" id="UP000693738">
    <property type="component" value="Unassembled WGS sequence"/>
</dbReference>
<dbReference type="InterPro" id="IPR008427">
    <property type="entry name" value="Extracellular_membr_CFEM_dom"/>
</dbReference>
<protein>
    <recommendedName>
        <fullName evidence="18">CFEM domain-containing protein</fullName>
    </recommendedName>
</protein>
<evidence type="ECO:0000256" key="6">
    <source>
        <dbReference type="ARBA" id="ARBA00022617"/>
    </source>
</evidence>
<feature type="disulfide bond" evidence="15">
    <location>
        <begin position="42"/>
        <end position="49"/>
    </location>
</feature>
<keyword evidence="12 15" id="KW-1015">Disulfide bond</keyword>
<evidence type="ECO:0000256" key="7">
    <source>
        <dbReference type="ARBA" id="ARBA00022622"/>
    </source>
</evidence>
<dbReference type="PANTHER" id="PTHR37928:SF2">
    <property type="entry name" value="GPI ANCHORED CFEM DOMAIN PROTEIN (AFU_ORTHOLOGUE AFUA_6G10580)"/>
    <property type="match status" value="1"/>
</dbReference>
<feature type="chain" id="PRO_5035191161" description="CFEM domain-containing protein" evidence="17">
    <location>
        <begin position="18"/>
        <end position="184"/>
    </location>
</feature>
<dbReference type="InterPro" id="IPR051735">
    <property type="entry name" value="CFEM_domain"/>
</dbReference>
<comment type="caution">
    <text evidence="19">The sequence shown here is derived from an EMBL/GenBank/DDBJ whole genome shotgun (WGS) entry which is preliminary data.</text>
</comment>
<dbReference type="PANTHER" id="PTHR37928">
    <property type="entry name" value="CFEM DOMAIN PROTEIN (AFU_ORTHOLOGUE AFUA_6G14090)"/>
    <property type="match status" value="1"/>
</dbReference>
<dbReference type="PROSITE" id="PS52012">
    <property type="entry name" value="CFEM"/>
    <property type="match status" value="1"/>
</dbReference>
<dbReference type="GO" id="GO:0005576">
    <property type="term" value="C:extracellular region"/>
    <property type="evidence" value="ECO:0007669"/>
    <property type="project" value="UniProtKB-SubCell"/>
</dbReference>
<evidence type="ECO:0000256" key="4">
    <source>
        <dbReference type="ARBA" id="ARBA00022475"/>
    </source>
</evidence>
<keyword evidence="14" id="KW-0449">Lipoprotein</keyword>
<gene>
    <name evidence="19" type="ORF">FEQUK3_LOCUS7423</name>
</gene>
<keyword evidence="8 15" id="KW-0479">Metal-binding</keyword>
<reference evidence="19" key="1">
    <citation type="submission" date="2021-05" db="EMBL/GenBank/DDBJ databases">
        <authorList>
            <person name="Khan N."/>
        </authorList>
    </citation>
    <scope>NUCLEOTIDE SEQUENCE</scope>
</reference>
<accession>A0A8J2JA32</accession>
<evidence type="ECO:0000259" key="18">
    <source>
        <dbReference type="PROSITE" id="PS52012"/>
    </source>
</evidence>
<dbReference type="Pfam" id="PF05730">
    <property type="entry name" value="CFEM"/>
    <property type="match status" value="1"/>
</dbReference>
<evidence type="ECO:0000313" key="20">
    <source>
        <dbReference type="Proteomes" id="UP000693738"/>
    </source>
</evidence>
<evidence type="ECO:0000256" key="2">
    <source>
        <dbReference type="ARBA" id="ARBA00004613"/>
    </source>
</evidence>
<evidence type="ECO:0000256" key="9">
    <source>
        <dbReference type="ARBA" id="ARBA00022729"/>
    </source>
</evidence>
<dbReference type="AlphaFoldDB" id="A0A8J2JA32"/>
<keyword evidence="6 15" id="KW-0349">Heme</keyword>
<keyword evidence="11" id="KW-0472">Membrane</keyword>
<proteinExistence type="inferred from homology"/>
<evidence type="ECO:0000256" key="10">
    <source>
        <dbReference type="ARBA" id="ARBA00023004"/>
    </source>
</evidence>
<comment type="subcellular location">
    <subcellularLocation>
        <location evidence="1">Cell membrane</location>
        <topology evidence="1">Lipid-anchor</topology>
        <topology evidence="1">GPI-anchor</topology>
    </subcellularLocation>
    <subcellularLocation>
        <location evidence="2">Secreted</location>
    </subcellularLocation>
</comment>
<keyword evidence="10 15" id="KW-0408">Iron</keyword>
<dbReference type="GO" id="GO:0098552">
    <property type="term" value="C:side of membrane"/>
    <property type="evidence" value="ECO:0007669"/>
    <property type="project" value="UniProtKB-KW"/>
</dbReference>
<evidence type="ECO:0000256" key="8">
    <source>
        <dbReference type="ARBA" id="ARBA00022723"/>
    </source>
</evidence>
<evidence type="ECO:0000256" key="3">
    <source>
        <dbReference type="ARBA" id="ARBA00010031"/>
    </source>
</evidence>
<evidence type="ECO:0000256" key="13">
    <source>
        <dbReference type="ARBA" id="ARBA00023180"/>
    </source>
</evidence>
<evidence type="ECO:0000256" key="11">
    <source>
        <dbReference type="ARBA" id="ARBA00023136"/>
    </source>
</evidence>
<dbReference type="EMBL" id="CAJSTJ010000142">
    <property type="protein sequence ID" value="CAG7561749.1"/>
    <property type="molecule type" value="Genomic_DNA"/>
</dbReference>
<organism evidence="19 20">
    <name type="scientific">Fusarium equiseti</name>
    <name type="common">Fusarium scirpi</name>
    <dbReference type="NCBI Taxonomy" id="61235"/>
    <lineage>
        <taxon>Eukaryota</taxon>
        <taxon>Fungi</taxon>
        <taxon>Dikarya</taxon>
        <taxon>Ascomycota</taxon>
        <taxon>Pezizomycotina</taxon>
        <taxon>Sordariomycetes</taxon>
        <taxon>Hypocreomycetidae</taxon>
        <taxon>Hypocreales</taxon>
        <taxon>Nectriaceae</taxon>
        <taxon>Fusarium</taxon>
        <taxon>Fusarium incarnatum-equiseti species complex</taxon>
    </lineage>
</organism>
<evidence type="ECO:0000256" key="12">
    <source>
        <dbReference type="ARBA" id="ARBA00023157"/>
    </source>
</evidence>
<dbReference type="SMART" id="SM00747">
    <property type="entry name" value="CFEM"/>
    <property type="match status" value="1"/>
</dbReference>
<evidence type="ECO:0000256" key="17">
    <source>
        <dbReference type="SAM" id="SignalP"/>
    </source>
</evidence>
<dbReference type="GO" id="GO:0046872">
    <property type="term" value="F:metal ion binding"/>
    <property type="evidence" value="ECO:0007669"/>
    <property type="project" value="UniProtKB-UniRule"/>
</dbReference>
<evidence type="ECO:0000256" key="15">
    <source>
        <dbReference type="PROSITE-ProRule" id="PRU01356"/>
    </source>
</evidence>
<keyword evidence="5" id="KW-0964">Secreted</keyword>
<keyword evidence="9 17" id="KW-0732">Signal</keyword>
<evidence type="ECO:0000313" key="19">
    <source>
        <dbReference type="EMBL" id="CAG7561749.1"/>
    </source>
</evidence>
<keyword evidence="4" id="KW-1003">Cell membrane</keyword>
<feature type="domain" description="CFEM" evidence="18">
    <location>
        <begin position="1"/>
        <end position="112"/>
    </location>
</feature>
<feature type="signal peptide" evidence="17">
    <location>
        <begin position="1"/>
        <end position="17"/>
    </location>
</feature>
<feature type="region of interest" description="Disordered" evidence="16">
    <location>
        <begin position="104"/>
        <end position="135"/>
    </location>
</feature>
<feature type="disulfide bond" evidence="15">
    <location>
        <begin position="51"/>
        <end position="84"/>
    </location>
</feature>
<comment type="caution">
    <text evidence="15">Lacks conserved residue(s) required for the propagation of feature annotation.</text>
</comment>
<comment type="similarity">
    <text evidence="3">Belongs to the RBT5 family.</text>
</comment>
<evidence type="ECO:0000256" key="1">
    <source>
        <dbReference type="ARBA" id="ARBA00004609"/>
    </source>
</evidence>
<sequence>MKLSVFTSVVLAGLVAAQQEKLPKCAQPCVDQYTTGGGVAGCGQLDIKCICSNQNFLSGIACCLEEKCDTEGKDAAVKYAKQICSTAGVKDLPDDVKCDKSAASGSATGATTPTSSAASAASASSTGDSDSSNTNAGAREGAAGIFGVAMAMLFALCRKAVIVGDDLPSGDLNLKSPIGWYRQQ</sequence>
<name>A0A8J2JA32_FUSEQ</name>
<dbReference type="GO" id="GO:0005886">
    <property type="term" value="C:plasma membrane"/>
    <property type="evidence" value="ECO:0007669"/>
    <property type="project" value="UniProtKB-SubCell"/>
</dbReference>
<feature type="binding site" description="axial binding residue" evidence="15">
    <location>
        <position position="46"/>
    </location>
    <ligand>
        <name>heme</name>
        <dbReference type="ChEBI" id="CHEBI:30413"/>
    </ligand>
    <ligandPart>
        <name>Fe</name>
        <dbReference type="ChEBI" id="CHEBI:18248"/>
    </ligandPart>
</feature>